<dbReference type="HOGENOM" id="CLU_3087121_0_0_1"/>
<evidence type="ECO:0000256" key="1">
    <source>
        <dbReference type="SAM" id="Phobius"/>
    </source>
</evidence>
<reference evidence="3" key="1">
    <citation type="journal article" date="2012" name="Nat. Genet.">
        <title>Lifestyle transitions in plant pathogenic Colletotrichum fungi deciphered by genome and transcriptome analyses.</title>
        <authorList>
            <person name="O'Connell R.J."/>
            <person name="Thon M.R."/>
            <person name="Hacquard S."/>
            <person name="Amyotte S.G."/>
            <person name="Kleemann J."/>
            <person name="Torres M.F."/>
            <person name="Damm U."/>
            <person name="Buiate E.A."/>
            <person name="Epstein L."/>
            <person name="Alkan N."/>
            <person name="Altmueller J."/>
            <person name="Alvarado-Balderrama L."/>
            <person name="Bauser C.A."/>
            <person name="Becker C."/>
            <person name="Birren B.W."/>
            <person name="Chen Z."/>
            <person name="Choi J."/>
            <person name="Crouch J.A."/>
            <person name="Duvick J.P."/>
            <person name="Farman M.A."/>
            <person name="Gan P."/>
            <person name="Heiman D."/>
            <person name="Henrissat B."/>
            <person name="Howard R.J."/>
            <person name="Kabbage M."/>
            <person name="Koch C."/>
            <person name="Kracher B."/>
            <person name="Kubo Y."/>
            <person name="Law A.D."/>
            <person name="Lebrun M.-H."/>
            <person name="Lee Y.-H."/>
            <person name="Miyara I."/>
            <person name="Moore N."/>
            <person name="Neumann U."/>
            <person name="Nordstroem K."/>
            <person name="Panaccione D.G."/>
            <person name="Panstruga R."/>
            <person name="Place M."/>
            <person name="Proctor R.H."/>
            <person name="Prusky D."/>
            <person name="Rech G."/>
            <person name="Reinhardt R."/>
            <person name="Rollins J.A."/>
            <person name="Rounsley S."/>
            <person name="Schardl C.L."/>
            <person name="Schwartz D.C."/>
            <person name="Shenoy N."/>
            <person name="Shirasu K."/>
            <person name="Sikhakolli U.R."/>
            <person name="Stueber K."/>
            <person name="Sukno S.A."/>
            <person name="Sweigard J.A."/>
            <person name="Takano Y."/>
            <person name="Takahara H."/>
            <person name="Trail F."/>
            <person name="van der Does H.C."/>
            <person name="Voll L.M."/>
            <person name="Will I."/>
            <person name="Young S."/>
            <person name="Zeng Q."/>
            <person name="Zhang J."/>
            <person name="Zhou S."/>
            <person name="Dickman M.B."/>
            <person name="Schulze-Lefert P."/>
            <person name="Ver Loren van Themaat E."/>
            <person name="Ma L.-J."/>
            <person name="Vaillancourt L.J."/>
        </authorList>
    </citation>
    <scope>NUCLEOTIDE SEQUENCE [LARGE SCALE GENOMIC DNA]</scope>
    <source>
        <strain evidence="3">M1.001 / M2 / FGSC 10212</strain>
    </source>
</reference>
<protein>
    <submittedName>
        <fullName evidence="2">Uncharacterized protein</fullName>
    </submittedName>
</protein>
<accession>E3QZN2</accession>
<proteinExistence type="predicted"/>
<gene>
    <name evidence="2" type="ORF">GLRG_11465</name>
</gene>
<keyword evidence="1" id="KW-1133">Transmembrane helix</keyword>
<name>E3QZN2_COLGM</name>
<dbReference type="RefSeq" id="XP_008100340.1">
    <property type="nucleotide sequence ID" value="XM_008102149.1"/>
</dbReference>
<keyword evidence="3" id="KW-1185">Reference proteome</keyword>
<keyword evidence="1" id="KW-0812">Transmembrane</keyword>
<keyword evidence="1" id="KW-0472">Membrane</keyword>
<dbReference type="AlphaFoldDB" id="E3QZN2"/>
<dbReference type="EMBL" id="GG697419">
    <property type="protein sequence ID" value="EFQ36320.1"/>
    <property type="molecule type" value="Genomic_DNA"/>
</dbReference>
<dbReference type="Proteomes" id="UP000008782">
    <property type="component" value="Unassembled WGS sequence"/>
</dbReference>
<organism evidence="3">
    <name type="scientific">Colletotrichum graminicola (strain M1.001 / M2 / FGSC 10212)</name>
    <name type="common">Maize anthracnose fungus</name>
    <name type="synonym">Glomerella graminicola</name>
    <dbReference type="NCBI Taxonomy" id="645133"/>
    <lineage>
        <taxon>Eukaryota</taxon>
        <taxon>Fungi</taxon>
        <taxon>Dikarya</taxon>
        <taxon>Ascomycota</taxon>
        <taxon>Pezizomycotina</taxon>
        <taxon>Sordariomycetes</taxon>
        <taxon>Hypocreomycetidae</taxon>
        <taxon>Glomerellales</taxon>
        <taxon>Glomerellaceae</taxon>
        <taxon>Colletotrichum</taxon>
        <taxon>Colletotrichum graminicola species complex</taxon>
    </lineage>
</organism>
<sequence length="52" mass="6336">MRTAPRRHYENLFQWSFSLDILIMCVVITTTNQWLWRFVASRTTPFMITSLR</sequence>
<feature type="transmembrane region" description="Helical" evidence="1">
    <location>
        <begin position="12"/>
        <end position="36"/>
    </location>
</feature>
<dbReference type="GeneID" id="24416829"/>
<dbReference type="VEuPathDB" id="FungiDB:GLRG_11465"/>
<evidence type="ECO:0000313" key="2">
    <source>
        <dbReference type="EMBL" id="EFQ36320.1"/>
    </source>
</evidence>
<evidence type="ECO:0000313" key="3">
    <source>
        <dbReference type="Proteomes" id="UP000008782"/>
    </source>
</evidence>